<dbReference type="PANTHER" id="PTHR43156:SF2">
    <property type="entry name" value="STAGE II SPORULATION PROTEIN E"/>
    <property type="match status" value="1"/>
</dbReference>
<comment type="caution">
    <text evidence="3">The sequence shown here is derived from an EMBL/GenBank/DDBJ whole genome shotgun (WGS) entry which is preliminary data.</text>
</comment>
<dbReference type="SMART" id="SM00331">
    <property type="entry name" value="PP2C_SIG"/>
    <property type="match status" value="1"/>
</dbReference>
<name>A0ABU7FYT9_9ACTN</name>
<dbReference type="InterPro" id="IPR001932">
    <property type="entry name" value="PPM-type_phosphatase-like_dom"/>
</dbReference>
<evidence type="ECO:0000256" key="1">
    <source>
        <dbReference type="ARBA" id="ARBA00022801"/>
    </source>
</evidence>
<evidence type="ECO:0000313" key="4">
    <source>
        <dbReference type="Proteomes" id="UP001333996"/>
    </source>
</evidence>
<dbReference type="Proteomes" id="UP001333996">
    <property type="component" value="Unassembled WGS sequence"/>
</dbReference>
<feature type="non-terminal residue" evidence="3">
    <location>
        <position position="1"/>
    </location>
</feature>
<proteinExistence type="predicted"/>
<dbReference type="InterPro" id="IPR052016">
    <property type="entry name" value="Bact_Sigma-Reg"/>
</dbReference>
<organism evidence="3 4">
    <name type="scientific">Streptomyces chiangmaiensis</name>
    <dbReference type="NCBI Taxonomy" id="766497"/>
    <lineage>
        <taxon>Bacteria</taxon>
        <taxon>Bacillati</taxon>
        <taxon>Actinomycetota</taxon>
        <taxon>Actinomycetes</taxon>
        <taxon>Kitasatosporales</taxon>
        <taxon>Streptomycetaceae</taxon>
        <taxon>Streptomyces</taxon>
    </lineage>
</organism>
<gene>
    <name evidence="3" type="ORF">VXC91_44905</name>
</gene>
<dbReference type="RefSeq" id="WP_329513096.1">
    <property type="nucleotide sequence ID" value="NZ_JAYWVC010000498.1"/>
</dbReference>
<dbReference type="PANTHER" id="PTHR43156">
    <property type="entry name" value="STAGE II SPORULATION PROTEIN E-RELATED"/>
    <property type="match status" value="1"/>
</dbReference>
<evidence type="ECO:0000259" key="2">
    <source>
        <dbReference type="SMART" id="SM00331"/>
    </source>
</evidence>
<keyword evidence="4" id="KW-1185">Reference proteome</keyword>
<accession>A0ABU7FYT9</accession>
<dbReference type="SUPFAM" id="SSF81606">
    <property type="entry name" value="PP2C-like"/>
    <property type="match status" value="1"/>
</dbReference>
<dbReference type="EC" id="3.1.3.16" evidence="3"/>
<sequence length="152" mass="16782">RMTSTKPSEDAAERFVTAVMVDIPDDKPVIHMISCGHPSPLLLRESGATVLRVPEPAPPLGLGMVPASAYVPTTFPFQSADRLVLYTDGFTEARNAHGVFYPLAERVVRWADLESRHLVRRIAADVREYADGQAHDDMAMIIAQRDRVGSQK</sequence>
<dbReference type="InterPro" id="IPR036457">
    <property type="entry name" value="PPM-type-like_dom_sf"/>
</dbReference>
<feature type="domain" description="PPM-type phosphatase" evidence="2">
    <location>
        <begin position="2"/>
        <end position="145"/>
    </location>
</feature>
<protein>
    <submittedName>
        <fullName evidence="3">PP2C family protein-serine/threonine phosphatase</fullName>
        <ecNumber evidence="3">3.1.3.16</ecNumber>
    </submittedName>
</protein>
<reference evidence="3" key="1">
    <citation type="submission" date="2024-01" db="EMBL/GenBank/DDBJ databases">
        <title>First draft genome sequence data of TA4-1, the type strain of Gram-positive actinobacterium Streptomyces chiangmaiensis.</title>
        <authorList>
            <person name="Yasawong M."/>
            <person name="Nantapong N."/>
        </authorList>
    </citation>
    <scope>NUCLEOTIDE SEQUENCE</scope>
    <source>
        <strain evidence="3">TA4-1</strain>
    </source>
</reference>
<dbReference type="GO" id="GO:0004722">
    <property type="term" value="F:protein serine/threonine phosphatase activity"/>
    <property type="evidence" value="ECO:0007669"/>
    <property type="project" value="UniProtKB-EC"/>
</dbReference>
<keyword evidence="1 3" id="KW-0378">Hydrolase</keyword>
<dbReference type="Pfam" id="PF07228">
    <property type="entry name" value="SpoIIE"/>
    <property type="match status" value="1"/>
</dbReference>
<dbReference type="EMBL" id="JAYWVC010000498">
    <property type="protein sequence ID" value="MED7828783.1"/>
    <property type="molecule type" value="Genomic_DNA"/>
</dbReference>
<evidence type="ECO:0000313" key="3">
    <source>
        <dbReference type="EMBL" id="MED7828783.1"/>
    </source>
</evidence>
<dbReference type="Gene3D" id="3.60.40.10">
    <property type="entry name" value="PPM-type phosphatase domain"/>
    <property type="match status" value="1"/>
</dbReference>